<dbReference type="EMBL" id="BNCI01000002">
    <property type="protein sequence ID" value="GHF22439.1"/>
    <property type="molecule type" value="Genomic_DNA"/>
</dbReference>
<dbReference type="PANTHER" id="PTHR47495:SF3">
    <property type="entry name" value="BLR6219 PROTEIN"/>
    <property type="match status" value="1"/>
</dbReference>
<dbReference type="Proteomes" id="UP000630923">
    <property type="component" value="Unassembled WGS sequence"/>
</dbReference>
<dbReference type="InterPro" id="IPR052516">
    <property type="entry name" value="N-heterocyclic_Hydroxylase"/>
</dbReference>
<evidence type="ECO:0000313" key="2">
    <source>
        <dbReference type="EMBL" id="GHF22439.1"/>
    </source>
</evidence>
<accession>A0A919E7L9</accession>
<dbReference type="InterPro" id="IPR012368">
    <property type="entry name" value="OxRdtase_Mopterin-bd_su_IorB"/>
</dbReference>
<dbReference type="SMART" id="SM01008">
    <property type="entry name" value="Ald_Xan_dh_C"/>
    <property type="match status" value="1"/>
</dbReference>
<comment type="caution">
    <text evidence="2">The sequence shown here is derived from an EMBL/GenBank/DDBJ whole genome shotgun (WGS) entry which is preliminary data.</text>
</comment>
<reference evidence="2" key="1">
    <citation type="journal article" date="2014" name="Int. J. Syst. Evol. Microbiol.">
        <title>Complete genome sequence of Corynebacterium casei LMG S-19264T (=DSM 44701T), isolated from a smear-ripened cheese.</title>
        <authorList>
            <consortium name="US DOE Joint Genome Institute (JGI-PGF)"/>
            <person name="Walter F."/>
            <person name="Albersmeier A."/>
            <person name="Kalinowski J."/>
            <person name="Ruckert C."/>
        </authorList>
    </citation>
    <scope>NUCLEOTIDE SEQUENCE</scope>
    <source>
        <strain evidence="2">KCTC 42590</strain>
    </source>
</reference>
<keyword evidence="3" id="KW-1185">Reference proteome</keyword>
<dbReference type="GO" id="GO:0016491">
    <property type="term" value="F:oxidoreductase activity"/>
    <property type="evidence" value="ECO:0007669"/>
    <property type="project" value="InterPro"/>
</dbReference>
<organism evidence="2 3">
    <name type="scientific">Kordiimonas sediminis</name>
    <dbReference type="NCBI Taxonomy" id="1735581"/>
    <lineage>
        <taxon>Bacteria</taxon>
        <taxon>Pseudomonadati</taxon>
        <taxon>Pseudomonadota</taxon>
        <taxon>Alphaproteobacteria</taxon>
        <taxon>Kordiimonadales</taxon>
        <taxon>Kordiimonadaceae</taxon>
        <taxon>Kordiimonas</taxon>
    </lineage>
</organism>
<dbReference type="Pfam" id="PF20256">
    <property type="entry name" value="MoCoBD_2"/>
    <property type="match status" value="2"/>
</dbReference>
<sequence length="750" mass="80418">MTVISKVSKSDVSRRSVLMGMGATGGLLLTAPIFSNAVQAELMGKDMLSNSVYLAIDLDGTAHLYVHRVEMGQGSRTGLPQVIADELCADWDRIKLHAAYGDKKFGDQNTDGSTSIRKFYDTYRVAGATARHMLEAAAAKRWGVSMGDVAAESHKVKNSLTGDTLDYKDLVADAAEMPVPAEADVRLKSRSEHSYIGKPKQNVYMKDFVTGSSEFGQDVRIEGMVYAVAARPPVVGGVLKSYDEAAARAVRGVIDVVELPAMELPAAFKPLGGVAVVAENTWAAIKGREALNPVWDDGPNADYDTTEYEKGLWKALDGPTEKYLTRGDAAKALAEAADVYEASYFVPHQHHIPMEPPAATAKWDGDDLTIWACVQDPQTVQNAVAPFVGKKPEDIKAVTTLLGGAFGRKSKPDFAVEAAIVSKKVGKPVKMVWTREDDVQHGFYHDISTQKVRAGLNADGKMTAYQHIVAYPPIAATFQNGAGHAGFQTGLGLLDIPFAAENLSIESGDAKAHVRIGWLRSVANIQQAFAVGSFVDELARKQGVKTDAMWHELIGSDRKINPADDGAQYSNYGESLDRHPVDTKRLKGALDHVVEMSGYGKRTLPEGHGIGISVHRSFVSYVACALEVQVIDGALKVVKGWMAIDCGLAVNPDRVKAQMEGAVIFGMSIALHGEITAKNGRIEQSNFDGYPVCRIDEAPDVEVSIIASDAPPGGVGEPGVPPVAAALANAIFDATGKRIRRLPIGDQLSA</sequence>
<dbReference type="InterPro" id="IPR046867">
    <property type="entry name" value="AldOxase/xan_DH_MoCoBD2"/>
</dbReference>
<name>A0A919E7L9_9PROT</name>
<evidence type="ECO:0000313" key="3">
    <source>
        <dbReference type="Proteomes" id="UP000630923"/>
    </source>
</evidence>
<protein>
    <submittedName>
        <fullName evidence="2">Aldehyde dehydrogenase</fullName>
    </submittedName>
</protein>
<dbReference type="AlphaFoldDB" id="A0A919E7L9"/>
<gene>
    <name evidence="2" type="ORF">GCM10017044_15880</name>
</gene>
<reference evidence="2" key="2">
    <citation type="submission" date="2020-09" db="EMBL/GenBank/DDBJ databases">
        <authorList>
            <person name="Sun Q."/>
            <person name="Kim S."/>
        </authorList>
    </citation>
    <scope>NUCLEOTIDE SEQUENCE</scope>
    <source>
        <strain evidence="2">KCTC 42590</strain>
    </source>
</reference>
<dbReference type="RefSeq" id="WP_191251752.1">
    <property type="nucleotide sequence ID" value="NZ_BNCI01000002.1"/>
</dbReference>
<dbReference type="InterPro" id="IPR037165">
    <property type="entry name" value="AldOxase/xan_DH_Mopterin-bd_sf"/>
</dbReference>
<dbReference type="Gene3D" id="3.90.1170.50">
    <property type="entry name" value="Aldehyde oxidase/xanthine dehydrogenase, a/b hammerhead"/>
    <property type="match status" value="1"/>
</dbReference>
<feature type="domain" description="Aldehyde oxidase/xanthine dehydrogenase a/b hammerhead" evidence="1">
    <location>
        <begin position="210"/>
        <end position="299"/>
    </location>
</feature>
<dbReference type="Gene3D" id="3.30.365.10">
    <property type="entry name" value="Aldehyde oxidase/xanthine dehydrogenase, molybdopterin binding domain"/>
    <property type="match status" value="4"/>
</dbReference>
<dbReference type="InterPro" id="IPR000674">
    <property type="entry name" value="Ald_Oxase/Xan_DH_a/b"/>
</dbReference>
<dbReference type="InterPro" id="IPR008274">
    <property type="entry name" value="AldOxase/xan_DH_MoCoBD1"/>
</dbReference>
<proteinExistence type="predicted"/>
<dbReference type="Pfam" id="PF02738">
    <property type="entry name" value="MoCoBD_1"/>
    <property type="match status" value="1"/>
</dbReference>
<evidence type="ECO:0000259" key="1">
    <source>
        <dbReference type="SMART" id="SM01008"/>
    </source>
</evidence>
<dbReference type="SUPFAM" id="SSF56003">
    <property type="entry name" value="Molybdenum cofactor-binding domain"/>
    <property type="match status" value="2"/>
</dbReference>
<dbReference type="PIRSF" id="PIRSF036389">
    <property type="entry name" value="IOR_B"/>
    <property type="match status" value="1"/>
</dbReference>
<dbReference type="PANTHER" id="PTHR47495">
    <property type="entry name" value="ALDEHYDE DEHYDROGENASE"/>
    <property type="match status" value="1"/>
</dbReference>